<keyword evidence="1" id="KW-1133">Transmembrane helix</keyword>
<evidence type="ECO:0000313" key="3">
    <source>
        <dbReference type="Proteomes" id="UP000234206"/>
    </source>
</evidence>
<keyword evidence="1" id="KW-0812">Transmembrane</keyword>
<protein>
    <submittedName>
        <fullName evidence="2">Uncharacterized protein</fullName>
    </submittedName>
</protein>
<accession>A0A2I1PBE6</accession>
<dbReference type="RefSeq" id="WP_070703936.1">
    <property type="nucleotide sequence ID" value="NZ_JBHLVH010000004.1"/>
</dbReference>
<keyword evidence="1" id="KW-0472">Membrane</keyword>
<dbReference type="EMBL" id="PKIZ01000007">
    <property type="protein sequence ID" value="PKZ41948.1"/>
    <property type="molecule type" value="Genomic_DNA"/>
</dbReference>
<evidence type="ECO:0000313" key="2">
    <source>
        <dbReference type="EMBL" id="PKZ41948.1"/>
    </source>
</evidence>
<keyword evidence="3" id="KW-1185">Reference proteome</keyword>
<reference evidence="2 3" key="1">
    <citation type="submission" date="2017-12" db="EMBL/GenBank/DDBJ databases">
        <title>Phylogenetic diversity of female urinary microbiome.</title>
        <authorList>
            <person name="Thomas-White K."/>
            <person name="Wolfe A.J."/>
        </authorList>
    </citation>
    <scope>NUCLEOTIDE SEQUENCE [LARGE SCALE GENOMIC DNA]</scope>
    <source>
        <strain evidence="2 3">UMB1298</strain>
    </source>
</reference>
<dbReference type="AlphaFoldDB" id="A0A2I1PBE6"/>
<organism evidence="2 3">
    <name type="scientific">Kytococcus schroeteri</name>
    <dbReference type="NCBI Taxonomy" id="138300"/>
    <lineage>
        <taxon>Bacteria</taxon>
        <taxon>Bacillati</taxon>
        <taxon>Actinomycetota</taxon>
        <taxon>Actinomycetes</taxon>
        <taxon>Micrococcales</taxon>
        <taxon>Kytococcaceae</taxon>
        <taxon>Kytococcus</taxon>
    </lineage>
</organism>
<proteinExistence type="predicted"/>
<sequence>MTTFQSIYARLVTAYTRMTQDTERGDVPGWVLITMMTAGLVTALWAVAGPTLNGLFTSAVNGVQGP</sequence>
<evidence type="ECO:0000256" key="1">
    <source>
        <dbReference type="SAM" id="Phobius"/>
    </source>
</evidence>
<gene>
    <name evidence="2" type="ORF">CYJ76_04630</name>
</gene>
<dbReference type="OrthoDB" id="5196884at2"/>
<name>A0A2I1PBE6_9MICO</name>
<dbReference type="Proteomes" id="UP000234206">
    <property type="component" value="Unassembled WGS sequence"/>
</dbReference>
<feature type="transmembrane region" description="Helical" evidence="1">
    <location>
        <begin position="27"/>
        <end position="48"/>
    </location>
</feature>
<comment type="caution">
    <text evidence="2">The sequence shown here is derived from an EMBL/GenBank/DDBJ whole genome shotgun (WGS) entry which is preliminary data.</text>
</comment>